<dbReference type="Pfam" id="PF01012">
    <property type="entry name" value="ETF"/>
    <property type="match status" value="1"/>
</dbReference>
<dbReference type="Gene3D" id="3.40.50.620">
    <property type="entry name" value="HUPs"/>
    <property type="match status" value="1"/>
</dbReference>
<evidence type="ECO:0000259" key="2">
    <source>
        <dbReference type="SMART" id="SM00893"/>
    </source>
</evidence>
<evidence type="ECO:0000313" key="3">
    <source>
        <dbReference type="EMBL" id="QCP34566.1"/>
    </source>
</evidence>
<dbReference type="OrthoDB" id="9804960at2"/>
<dbReference type="PANTHER" id="PTHR21294">
    <property type="entry name" value="ELECTRON TRANSFER FLAVOPROTEIN BETA-SUBUNIT"/>
    <property type="match status" value="1"/>
</dbReference>
<sequence>MRILVYLKEIPPEEERDLYQDTEGINDSDQNVLMEALNLRDKEGGTVTVMVIGPSTGEKTAREALTWGVDRSVLVLKDGKATGDILESARVLAKAIEAEGTFDVILCGRQAIDGDAAHMAAMTASFLNIPLIAFSKKMEISDGKLYNWCMSKDGTERTECCMPALVLSVKEDNKRRHPNVCDIMSAYAGSTVIPVIKPERNTPEKIIRQVGQYTPGKKHKKGMMLAGKDEQELAGQLRQILTKFTAAK</sequence>
<feature type="domain" description="Electron transfer flavoprotein alpha/beta-subunit N-terminal" evidence="2">
    <location>
        <begin position="16"/>
        <end position="197"/>
    </location>
</feature>
<gene>
    <name evidence="3" type="ORF">AR1Y2_1112</name>
</gene>
<dbReference type="SMART" id="SM00893">
    <property type="entry name" value="ETF"/>
    <property type="match status" value="1"/>
</dbReference>
<name>A0A4P8IAV5_9FIRM</name>
<dbReference type="KEGG" id="arf:AR1Y2_1112"/>
<dbReference type="InterPro" id="IPR012255">
    <property type="entry name" value="ETF_b"/>
</dbReference>
<evidence type="ECO:0000313" key="4">
    <source>
        <dbReference type="Proteomes" id="UP000298653"/>
    </source>
</evidence>
<organism evidence="3 4">
    <name type="scientific">Anaerostipes rhamnosivorans</name>
    <dbReference type="NCBI Taxonomy" id="1229621"/>
    <lineage>
        <taxon>Bacteria</taxon>
        <taxon>Bacillati</taxon>
        <taxon>Bacillota</taxon>
        <taxon>Clostridia</taxon>
        <taxon>Lachnospirales</taxon>
        <taxon>Lachnospiraceae</taxon>
        <taxon>Anaerostipes</taxon>
    </lineage>
</organism>
<dbReference type="RefSeq" id="WP_137328091.1">
    <property type="nucleotide sequence ID" value="NZ_CP040058.1"/>
</dbReference>
<dbReference type="InterPro" id="IPR014730">
    <property type="entry name" value="ETF_a/b_N"/>
</dbReference>
<keyword evidence="4" id="KW-1185">Reference proteome</keyword>
<accession>A0A4P8IAV5</accession>
<reference evidence="3 4" key="1">
    <citation type="submission" date="2019-05" db="EMBL/GenBank/DDBJ databases">
        <title>Complete genome sequencing of Anaerostipes rhamnosivorans.</title>
        <authorList>
            <person name="Bui T.P.N."/>
            <person name="de Vos W.M."/>
        </authorList>
    </citation>
    <scope>NUCLEOTIDE SEQUENCE [LARGE SCALE GENOMIC DNA]</scope>
    <source>
        <strain evidence="3 4">1y2</strain>
    </source>
</reference>
<dbReference type="GO" id="GO:0009055">
    <property type="term" value="F:electron transfer activity"/>
    <property type="evidence" value="ECO:0007669"/>
    <property type="project" value="InterPro"/>
</dbReference>
<dbReference type="SUPFAM" id="SSF52402">
    <property type="entry name" value="Adenine nucleotide alpha hydrolases-like"/>
    <property type="match status" value="1"/>
</dbReference>
<proteinExistence type="predicted"/>
<dbReference type="Proteomes" id="UP000298653">
    <property type="component" value="Chromosome"/>
</dbReference>
<dbReference type="AlphaFoldDB" id="A0A4P8IAV5"/>
<dbReference type="EMBL" id="CP040058">
    <property type="protein sequence ID" value="QCP34566.1"/>
    <property type="molecule type" value="Genomic_DNA"/>
</dbReference>
<dbReference type="PANTHER" id="PTHR21294:SF17">
    <property type="entry name" value="PROTEIN FIXA"/>
    <property type="match status" value="1"/>
</dbReference>
<dbReference type="InterPro" id="IPR014729">
    <property type="entry name" value="Rossmann-like_a/b/a_fold"/>
</dbReference>
<protein>
    <recommendedName>
        <fullName evidence="1">Electron transfer flavoprotein small subunit</fullName>
    </recommendedName>
</protein>
<evidence type="ECO:0000256" key="1">
    <source>
        <dbReference type="ARBA" id="ARBA00042002"/>
    </source>
</evidence>